<name>A0A5C6DKI4_9BACT</name>
<evidence type="ECO:0000313" key="3">
    <source>
        <dbReference type="Proteomes" id="UP000319143"/>
    </source>
</evidence>
<proteinExistence type="predicted"/>
<dbReference type="InterPro" id="IPR021212">
    <property type="entry name" value="DUF2760"/>
</dbReference>
<dbReference type="EMBL" id="SJPV01000005">
    <property type="protein sequence ID" value="TWU37370.1"/>
    <property type="molecule type" value="Genomic_DNA"/>
</dbReference>
<dbReference type="OrthoDB" id="21395at2"/>
<feature type="domain" description="DUF2760" evidence="1">
    <location>
        <begin position="58"/>
        <end position="176"/>
    </location>
</feature>
<comment type="caution">
    <text evidence="2">The sequence shown here is derived from an EMBL/GenBank/DDBJ whole genome shotgun (WGS) entry which is preliminary data.</text>
</comment>
<gene>
    <name evidence="2" type="ORF">Poly41_35000</name>
</gene>
<dbReference type="Proteomes" id="UP000319143">
    <property type="component" value="Unassembled WGS sequence"/>
</dbReference>
<evidence type="ECO:0000259" key="1">
    <source>
        <dbReference type="Pfam" id="PF10816"/>
    </source>
</evidence>
<sequence>MGIGIAFRAFSAALFNKQAAENIRRALEQGSAETAEPKLPAPKPVESVVAKPAKPARSEAITLLSALQRESRLIDLIQEDLGKYSDAQVGAAARPCLLQCASTLSRFFDLKPVSDAGEGATVEVAADESPARYQWIGEGNLNSGKLVHQGWQATRVELPEWTGSDTDANIVAPAQVQR</sequence>
<protein>
    <recommendedName>
        <fullName evidence="1">DUF2760 domain-containing protein</fullName>
    </recommendedName>
</protein>
<accession>A0A5C6DKI4</accession>
<dbReference type="Pfam" id="PF10816">
    <property type="entry name" value="DUF2760"/>
    <property type="match status" value="1"/>
</dbReference>
<evidence type="ECO:0000313" key="2">
    <source>
        <dbReference type="EMBL" id="TWU37370.1"/>
    </source>
</evidence>
<dbReference type="RefSeq" id="WP_146527746.1">
    <property type="nucleotide sequence ID" value="NZ_SJPV01000005.1"/>
</dbReference>
<reference evidence="2 3" key="1">
    <citation type="submission" date="2019-02" db="EMBL/GenBank/DDBJ databases">
        <title>Deep-cultivation of Planctomycetes and their phenomic and genomic characterization uncovers novel biology.</title>
        <authorList>
            <person name="Wiegand S."/>
            <person name="Jogler M."/>
            <person name="Boedeker C."/>
            <person name="Pinto D."/>
            <person name="Vollmers J."/>
            <person name="Rivas-Marin E."/>
            <person name="Kohn T."/>
            <person name="Peeters S.H."/>
            <person name="Heuer A."/>
            <person name="Rast P."/>
            <person name="Oberbeckmann S."/>
            <person name="Bunk B."/>
            <person name="Jeske O."/>
            <person name="Meyerdierks A."/>
            <person name="Storesund J.E."/>
            <person name="Kallscheuer N."/>
            <person name="Luecker S."/>
            <person name="Lage O.M."/>
            <person name="Pohl T."/>
            <person name="Merkel B.J."/>
            <person name="Hornburger P."/>
            <person name="Mueller R.-W."/>
            <person name="Bruemmer F."/>
            <person name="Labrenz M."/>
            <person name="Spormann A.M."/>
            <person name="Op Den Camp H."/>
            <person name="Overmann J."/>
            <person name="Amann R."/>
            <person name="Jetten M.S.M."/>
            <person name="Mascher T."/>
            <person name="Medema M.H."/>
            <person name="Devos D.P."/>
            <person name="Kaster A.-K."/>
            <person name="Ovreas L."/>
            <person name="Rohde M."/>
            <person name="Galperin M.Y."/>
            <person name="Jogler C."/>
        </authorList>
    </citation>
    <scope>NUCLEOTIDE SEQUENCE [LARGE SCALE GENOMIC DNA]</scope>
    <source>
        <strain evidence="2 3">Poly41</strain>
    </source>
</reference>
<organism evidence="2 3">
    <name type="scientific">Novipirellula artificiosorum</name>
    <dbReference type="NCBI Taxonomy" id="2528016"/>
    <lineage>
        <taxon>Bacteria</taxon>
        <taxon>Pseudomonadati</taxon>
        <taxon>Planctomycetota</taxon>
        <taxon>Planctomycetia</taxon>
        <taxon>Pirellulales</taxon>
        <taxon>Pirellulaceae</taxon>
        <taxon>Novipirellula</taxon>
    </lineage>
</organism>
<dbReference type="AlphaFoldDB" id="A0A5C6DKI4"/>
<keyword evidence="3" id="KW-1185">Reference proteome</keyword>